<reference evidence="3" key="1">
    <citation type="submission" date="2017-09" db="EMBL/GenBank/DDBJ databases">
        <title>Depth-based differentiation of microbial function through sediment-hosted aquifers and enrichment of novel symbionts in the deep terrestrial subsurface.</title>
        <authorList>
            <person name="Probst A.J."/>
            <person name="Ladd B."/>
            <person name="Jarett J.K."/>
            <person name="Geller-Mcgrath D.E."/>
            <person name="Sieber C.M.K."/>
            <person name="Emerson J.B."/>
            <person name="Anantharaman K."/>
            <person name="Thomas B.C."/>
            <person name="Malmstrom R."/>
            <person name="Stieglmeier M."/>
            <person name="Klingl A."/>
            <person name="Woyke T."/>
            <person name="Ryan C.M."/>
            <person name="Banfield J.F."/>
        </authorList>
    </citation>
    <scope>NUCLEOTIDE SEQUENCE [LARGE SCALE GENOMIC DNA]</scope>
</reference>
<comment type="caution">
    <text evidence="2">The sequence shown here is derived from an EMBL/GenBank/DDBJ whole genome shotgun (WGS) entry which is preliminary data.</text>
</comment>
<sequence>MDIDTLGDFFNNSSLVIHFFVKSFSIVFSLLYFFYSFVVMKQTQVLNATLEVKKNTIISFISLIQVIFTVALVLYAIFIV</sequence>
<feature type="transmembrane region" description="Helical" evidence="1">
    <location>
        <begin position="15"/>
        <end position="35"/>
    </location>
</feature>
<accession>A0A2H0WS50</accession>
<dbReference type="AlphaFoldDB" id="A0A2H0WS50"/>
<dbReference type="Proteomes" id="UP000231198">
    <property type="component" value="Unassembled WGS sequence"/>
</dbReference>
<keyword evidence="1" id="KW-1133">Transmembrane helix</keyword>
<proteinExistence type="predicted"/>
<dbReference type="InterPro" id="IPR043716">
    <property type="entry name" value="DUF5657"/>
</dbReference>
<dbReference type="Pfam" id="PF18901">
    <property type="entry name" value="DUF5657"/>
    <property type="match status" value="1"/>
</dbReference>
<dbReference type="EMBL" id="PEZG01000072">
    <property type="protein sequence ID" value="PIS15502.1"/>
    <property type="molecule type" value="Genomic_DNA"/>
</dbReference>
<evidence type="ECO:0000313" key="3">
    <source>
        <dbReference type="Proteomes" id="UP000231198"/>
    </source>
</evidence>
<gene>
    <name evidence="2" type="ORF">COT62_03295</name>
</gene>
<evidence type="ECO:0000313" key="2">
    <source>
        <dbReference type="EMBL" id="PIS15502.1"/>
    </source>
</evidence>
<protein>
    <submittedName>
        <fullName evidence="2">Uncharacterized protein</fullName>
    </submittedName>
</protein>
<evidence type="ECO:0000256" key="1">
    <source>
        <dbReference type="SAM" id="Phobius"/>
    </source>
</evidence>
<keyword evidence="1" id="KW-0472">Membrane</keyword>
<organism evidence="2 3">
    <name type="scientific">Candidatus Roizmanbacteria bacterium CG09_land_8_20_14_0_10_41_9</name>
    <dbReference type="NCBI Taxonomy" id="1974850"/>
    <lineage>
        <taxon>Bacteria</taxon>
        <taxon>Candidatus Roizmaniibacteriota</taxon>
    </lineage>
</organism>
<name>A0A2H0WS50_9BACT</name>
<feature type="transmembrane region" description="Helical" evidence="1">
    <location>
        <begin position="56"/>
        <end position="78"/>
    </location>
</feature>
<keyword evidence="1" id="KW-0812">Transmembrane</keyword>